<proteinExistence type="predicted"/>
<evidence type="ECO:0000256" key="1">
    <source>
        <dbReference type="ARBA" id="ARBA00022741"/>
    </source>
</evidence>
<dbReference type="GO" id="GO:0035556">
    <property type="term" value="P:intracellular signal transduction"/>
    <property type="evidence" value="ECO:0007669"/>
    <property type="project" value="TreeGrafter"/>
</dbReference>
<dbReference type="SUPFAM" id="SSF56112">
    <property type="entry name" value="Protein kinase-like (PK-like)"/>
    <property type="match status" value="1"/>
</dbReference>
<feature type="domain" description="Protein kinase" evidence="3">
    <location>
        <begin position="1"/>
        <end position="216"/>
    </location>
</feature>
<dbReference type="InterPro" id="IPR000719">
    <property type="entry name" value="Prot_kinase_dom"/>
</dbReference>
<evidence type="ECO:0000313" key="5">
    <source>
        <dbReference type="Proteomes" id="UP000094527"/>
    </source>
</evidence>
<dbReference type="OMA" id="GHASITE"/>
<protein>
    <submittedName>
        <fullName evidence="4">SNF-related serine/threonine-protein kinase</fullName>
    </submittedName>
</protein>
<keyword evidence="4" id="KW-0418">Kinase</keyword>
<dbReference type="PANTHER" id="PTHR24346:SF45">
    <property type="entry name" value="PROTEIN KINASE DOMAIN-CONTAINING PROTEIN"/>
    <property type="match status" value="1"/>
</dbReference>
<dbReference type="GO" id="GO:0005524">
    <property type="term" value="F:ATP binding"/>
    <property type="evidence" value="ECO:0007669"/>
    <property type="project" value="UniProtKB-KW"/>
</dbReference>
<dbReference type="FunFam" id="1.10.510.10:FF:000571">
    <property type="entry name" value="Maternal embryonic leucine zipper kinase"/>
    <property type="match status" value="1"/>
</dbReference>
<reference evidence="4 5" key="1">
    <citation type="journal article" date="2016" name="Genome Biol. Evol.">
        <title>Gene Family Evolution Reflects Adaptation to Soil Environmental Stressors in the Genome of the Collembolan Orchesella cincta.</title>
        <authorList>
            <person name="Faddeeva-Vakhrusheva A."/>
            <person name="Derks M.F."/>
            <person name="Anvar S.Y."/>
            <person name="Agamennone V."/>
            <person name="Suring W."/>
            <person name="Smit S."/>
            <person name="van Straalen N.M."/>
            <person name="Roelofs D."/>
        </authorList>
    </citation>
    <scope>NUCLEOTIDE SEQUENCE [LARGE SCALE GENOMIC DNA]</scope>
    <source>
        <tissue evidence="4">Mixed pool</tissue>
    </source>
</reference>
<dbReference type="Gene3D" id="1.10.510.10">
    <property type="entry name" value="Transferase(Phosphotransferase) domain 1"/>
    <property type="match status" value="1"/>
</dbReference>
<accession>A0A1D2MDY1</accession>
<evidence type="ECO:0000313" key="4">
    <source>
        <dbReference type="EMBL" id="ODM91226.1"/>
    </source>
</evidence>
<dbReference type="STRING" id="48709.A0A1D2MDY1"/>
<dbReference type="OrthoDB" id="942095at2759"/>
<organism evidence="4 5">
    <name type="scientific">Orchesella cincta</name>
    <name type="common">Springtail</name>
    <name type="synonym">Podura cincta</name>
    <dbReference type="NCBI Taxonomy" id="48709"/>
    <lineage>
        <taxon>Eukaryota</taxon>
        <taxon>Metazoa</taxon>
        <taxon>Ecdysozoa</taxon>
        <taxon>Arthropoda</taxon>
        <taxon>Hexapoda</taxon>
        <taxon>Collembola</taxon>
        <taxon>Entomobryomorpha</taxon>
        <taxon>Entomobryoidea</taxon>
        <taxon>Orchesellidae</taxon>
        <taxon>Orchesellinae</taxon>
        <taxon>Orchesella</taxon>
    </lineage>
</organism>
<keyword evidence="2" id="KW-0067">ATP-binding</keyword>
<comment type="caution">
    <text evidence="4">The sequence shown here is derived from an EMBL/GenBank/DDBJ whole genome shotgun (WGS) entry which is preliminary data.</text>
</comment>
<dbReference type="AlphaFoldDB" id="A0A1D2MDY1"/>
<keyword evidence="5" id="KW-1185">Reference proteome</keyword>
<dbReference type="GO" id="GO:0004674">
    <property type="term" value="F:protein serine/threonine kinase activity"/>
    <property type="evidence" value="ECO:0007669"/>
    <property type="project" value="TreeGrafter"/>
</dbReference>
<dbReference type="Proteomes" id="UP000094527">
    <property type="component" value="Unassembled WGS sequence"/>
</dbReference>
<evidence type="ECO:0000256" key="2">
    <source>
        <dbReference type="ARBA" id="ARBA00022840"/>
    </source>
</evidence>
<name>A0A1D2MDY1_ORCCI</name>
<sequence length="278" mass="30937">MKLVQHPNVVKLYEVIDTSSKMYLVLELGQGDLYDLILRQQGGLPECSARVYFTQILTAVSYCHKLHVAHRDLKPENVVFFPPNADKPSVSSSSKSVLGQVKLTDFGFSNKFCPGVNLDTSCGSLAYSAPEILLGDSYDAPAVDIWSLGVILYMLVCGRAPFQEANDSETLIMIMDVKYSIPDVLSRELKDLIRRMLVRDPARRATLDQIETHEWVRLGGDVKIRTTVPLIAYNTISEAESDRICNEMVKGGIVASYDEVKSSVGTNAYNHVTSTYYL</sequence>
<dbReference type="InterPro" id="IPR011009">
    <property type="entry name" value="Kinase-like_dom_sf"/>
</dbReference>
<dbReference type="EMBL" id="LJIJ01001623">
    <property type="protein sequence ID" value="ODM91226.1"/>
    <property type="molecule type" value="Genomic_DNA"/>
</dbReference>
<keyword evidence="4" id="KW-0808">Transferase</keyword>
<dbReference type="PROSITE" id="PS00108">
    <property type="entry name" value="PROTEIN_KINASE_ST"/>
    <property type="match status" value="1"/>
</dbReference>
<gene>
    <name evidence="4" type="ORF">Ocin01_15451</name>
</gene>
<dbReference type="PANTHER" id="PTHR24346">
    <property type="entry name" value="MAP/MICROTUBULE AFFINITY-REGULATING KINASE"/>
    <property type="match status" value="1"/>
</dbReference>
<dbReference type="Pfam" id="PF00069">
    <property type="entry name" value="Pkinase"/>
    <property type="match status" value="1"/>
</dbReference>
<dbReference type="InterPro" id="IPR008271">
    <property type="entry name" value="Ser/Thr_kinase_AS"/>
</dbReference>
<evidence type="ECO:0000259" key="3">
    <source>
        <dbReference type="PROSITE" id="PS50011"/>
    </source>
</evidence>
<keyword evidence="1" id="KW-0547">Nucleotide-binding</keyword>
<dbReference type="GO" id="GO:0005737">
    <property type="term" value="C:cytoplasm"/>
    <property type="evidence" value="ECO:0007669"/>
    <property type="project" value="TreeGrafter"/>
</dbReference>
<dbReference type="PROSITE" id="PS50011">
    <property type="entry name" value="PROTEIN_KINASE_DOM"/>
    <property type="match status" value="1"/>
</dbReference>
<dbReference type="SMART" id="SM00220">
    <property type="entry name" value="S_TKc"/>
    <property type="match status" value="1"/>
</dbReference>